<dbReference type="EMBL" id="GBEZ01011087">
    <property type="protein sequence ID" value="JAC74667.1"/>
    <property type="molecule type" value="Transcribed_RNA"/>
</dbReference>
<evidence type="ECO:0000313" key="1">
    <source>
        <dbReference type="EMBL" id="JAC74667.1"/>
    </source>
</evidence>
<gene>
    <name evidence="1" type="ORF">TSPGSL018_25339</name>
</gene>
<sequence length="134" mass="14581">MFLRFLSHAVGERYHEFDVEIREARAGAGGPWRGGGGGGIGGAGGGPDRFLDVMFAPVEIPGLRWFASSLHMAQEEDDFLDRFGLQLDGVSEAFVDETWRLLSVLSCACTHAGRGLSLIDPATRRRAFLGEIGW</sequence>
<organism evidence="1">
    <name type="scientific">Tetraselmis sp. GSL018</name>
    <dbReference type="NCBI Taxonomy" id="582737"/>
    <lineage>
        <taxon>Eukaryota</taxon>
        <taxon>Viridiplantae</taxon>
        <taxon>Chlorophyta</taxon>
        <taxon>core chlorophytes</taxon>
        <taxon>Chlorodendrophyceae</taxon>
        <taxon>Chlorodendrales</taxon>
        <taxon>Chlorodendraceae</taxon>
        <taxon>Tetraselmis</taxon>
    </lineage>
</organism>
<feature type="non-terminal residue" evidence="1">
    <location>
        <position position="134"/>
    </location>
</feature>
<reference evidence="1" key="1">
    <citation type="submission" date="2014-05" db="EMBL/GenBank/DDBJ databases">
        <title>The transcriptome of the halophilic microalga Tetraselmis sp. GSL018 isolated from the Great Salt Lake, Utah.</title>
        <authorList>
            <person name="Jinkerson R.E."/>
            <person name="D'Adamo S."/>
            <person name="Posewitz M.C."/>
        </authorList>
    </citation>
    <scope>NUCLEOTIDE SEQUENCE</scope>
    <source>
        <strain evidence="1">GSL018</strain>
    </source>
</reference>
<proteinExistence type="predicted"/>
<accession>A0A061RP70</accession>
<protein>
    <submittedName>
        <fullName evidence="1">Uncharacterized protein</fullName>
    </submittedName>
</protein>
<name>A0A061RP70_9CHLO</name>
<dbReference type="AlphaFoldDB" id="A0A061RP70"/>